<keyword evidence="2" id="KW-0472">Membrane</keyword>
<keyword evidence="5" id="KW-1185">Reference proteome</keyword>
<name>A0A7D3YAG4_9BACL</name>
<evidence type="ECO:0000256" key="2">
    <source>
        <dbReference type="SAM" id="Phobius"/>
    </source>
</evidence>
<organism evidence="4 5">
    <name type="scientific">Kroppenstedtia pulmonis</name>
    <dbReference type="NCBI Taxonomy" id="1380685"/>
    <lineage>
        <taxon>Bacteria</taxon>
        <taxon>Bacillati</taxon>
        <taxon>Bacillota</taxon>
        <taxon>Bacilli</taxon>
        <taxon>Bacillales</taxon>
        <taxon>Thermoactinomycetaceae</taxon>
        <taxon>Kroppenstedtia</taxon>
    </lineage>
</organism>
<sequence length="199" mass="22529">MISELTQWLDAITEWFMAYGAWGLAIVSFLESSFFPIIPDVILLPLGIAQPELVLWYALIVTVSSVAGAMLGYWIGHKLGRPVMVRFFKEETVAKVEGYFERYGGFSMAIAGFTPIPYKVFTIASGMCQVRKREVILWSFLGRGCRFFAEALIILWLGKAAMAFIEEYFGLFTLSVVAVILIGYLCYVFIKRSRNRKTV</sequence>
<dbReference type="EMBL" id="CP048104">
    <property type="protein sequence ID" value="QKG84901.1"/>
    <property type="molecule type" value="Genomic_DNA"/>
</dbReference>
<reference evidence="4 5" key="1">
    <citation type="submission" date="2020-01" db="EMBL/GenBank/DDBJ databases">
        <authorList>
            <person name="Gulvik C.A."/>
            <person name="Batra D.G."/>
        </authorList>
    </citation>
    <scope>NUCLEOTIDE SEQUENCE [LARGE SCALE GENOMIC DNA]</scope>
    <source>
        <strain evidence="4 5">W9323</strain>
    </source>
</reference>
<dbReference type="Pfam" id="PF09335">
    <property type="entry name" value="VTT_dom"/>
    <property type="match status" value="1"/>
</dbReference>
<evidence type="ECO:0000256" key="1">
    <source>
        <dbReference type="ARBA" id="ARBA00010792"/>
    </source>
</evidence>
<comment type="similarity">
    <text evidence="1">Belongs to the DedA family.</text>
</comment>
<feature type="transmembrane region" description="Helical" evidence="2">
    <location>
        <begin position="55"/>
        <end position="76"/>
    </location>
</feature>
<dbReference type="InterPro" id="IPR032816">
    <property type="entry name" value="VTT_dom"/>
</dbReference>
<dbReference type="KEGG" id="kpul:GXN76_10760"/>
<evidence type="ECO:0000313" key="4">
    <source>
        <dbReference type="EMBL" id="QKG84901.1"/>
    </source>
</evidence>
<keyword evidence="2" id="KW-1133">Transmembrane helix</keyword>
<dbReference type="Proteomes" id="UP000503088">
    <property type="component" value="Chromosome"/>
</dbReference>
<protein>
    <submittedName>
        <fullName evidence="4">DedA family protein</fullName>
    </submittedName>
</protein>
<feature type="transmembrane region" description="Helical" evidence="2">
    <location>
        <begin position="169"/>
        <end position="190"/>
    </location>
</feature>
<dbReference type="GO" id="GO:0005886">
    <property type="term" value="C:plasma membrane"/>
    <property type="evidence" value="ECO:0007669"/>
    <property type="project" value="TreeGrafter"/>
</dbReference>
<dbReference type="RefSeq" id="WP_173223045.1">
    <property type="nucleotide sequence ID" value="NZ_CP048104.1"/>
</dbReference>
<dbReference type="PANTHER" id="PTHR42709:SF11">
    <property type="entry name" value="DEDA FAMILY PROTEIN"/>
    <property type="match status" value="1"/>
</dbReference>
<proteinExistence type="inferred from homology"/>
<accession>A0A7D3YAG4</accession>
<dbReference type="AlphaFoldDB" id="A0A7D3YAG4"/>
<feature type="domain" description="VTT" evidence="3">
    <location>
        <begin position="43"/>
        <end position="152"/>
    </location>
</feature>
<keyword evidence="2" id="KW-0812">Transmembrane</keyword>
<dbReference type="PANTHER" id="PTHR42709">
    <property type="entry name" value="ALKALINE PHOSPHATASE LIKE PROTEIN"/>
    <property type="match status" value="1"/>
</dbReference>
<feature type="transmembrane region" description="Helical" evidence="2">
    <location>
        <begin position="12"/>
        <end position="35"/>
    </location>
</feature>
<evidence type="ECO:0000259" key="3">
    <source>
        <dbReference type="Pfam" id="PF09335"/>
    </source>
</evidence>
<feature type="transmembrane region" description="Helical" evidence="2">
    <location>
        <begin position="135"/>
        <end position="157"/>
    </location>
</feature>
<gene>
    <name evidence="4" type="ORF">GXN76_10760</name>
</gene>
<dbReference type="InterPro" id="IPR051311">
    <property type="entry name" value="DedA_domain"/>
</dbReference>
<evidence type="ECO:0000313" key="5">
    <source>
        <dbReference type="Proteomes" id="UP000503088"/>
    </source>
</evidence>